<evidence type="ECO:0000256" key="2">
    <source>
        <dbReference type="ARBA" id="ARBA00022840"/>
    </source>
</evidence>
<feature type="region of interest" description="Disordered" evidence="4">
    <location>
        <begin position="616"/>
        <end position="640"/>
    </location>
</feature>
<protein>
    <submittedName>
        <fullName evidence="7">Cell division protein FtsK</fullName>
    </submittedName>
</protein>
<keyword evidence="2 3" id="KW-0067">ATP-binding</keyword>
<dbReference type="GO" id="GO:0005524">
    <property type="term" value="F:ATP binding"/>
    <property type="evidence" value="ECO:0007669"/>
    <property type="project" value="UniProtKB-UniRule"/>
</dbReference>
<organism evidence="7 8">
    <name type="scientific">Microbacterium protaetiae</name>
    <dbReference type="NCBI Taxonomy" id="2509458"/>
    <lineage>
        <taxon>Bacteria</taxon>
        <taxon>Bacillati</taxon>
        <taxon>Actinomycetota</taxon>
        <taxon>Actinomycetes</taxon>
        <taxon>Micrococcales</taxon>
        <taxon>Microbacteriaceae</taxon>
        <taxon>Microbacterium</taxon>
    </lineage>
</organism>
<dbReference type="PROSITE" id="PS50901">
    <property type="entry name" value="FTSK"/>
    <property type="match status" value="1"/>
</dbReference>
<dbReference type="Proteomes" id="UP000293995">
    <property type="component" value="Chromosome"/>
</dbReference>
<evidence type="ECO:0000256" key="4">
    <source>
        <dbReference type="SAM" id="MobiDB-lite"/>
    </source>
</evidence>
<accession>A0A4P6ECF8</accession>
<dbReference type="EMBL" id="CP035494">
    <property type="protein sequence ID" value="QAY58689.1"/>
    <property type="molecule type" value="Genomic_DNA"/>
</dbReference>
<dbReference type="SMART" id="SM00382">
    <property type="entry name" value="AAA"/>
    <property type="match status" value="2"/>
</dbReference>
<dbReference type="GO" id="GO:0051301">
    <property type="term" value="P:cell division"/>
    <property type="evidence" value="ECO:0007669"/>
    <property type="project" value="UniProtKB-KW"/>
</dbReference>
<dbReference type="InterPro" id="IPR050206">
    <property type="entry name" value="FtsK/SpoIIIE/SftA"/>
</dbReference>
<keyword evidence="5" id="KW-1133">Transmembrane helix</keyword>
<feature type="binding site" evidence="3">
    <location>
        <begin position="364"/>
        <end position="371"/>
    </location>
    <ligand>
        <name>ATP</name>
        <dbReference type="ChEBI" id="CHEBI:30616"/>
    </ligand>
</feature>
<reference evidence="7 8" key="1">
    <citation type="submission" date="2019-01" db="EMBL/GenBank/DDBJ databases">
        <title>Genome sequencing of strain DFW100M-13.</title>
        <authorList>
            <person name="Heo J."/>
            <person name="Kim S.-J."/>
            <person name="Kim J.-S."/>
            <person name="Hong S.-B."/>
            <person name="Kwon S.-W."/>
        </authorList>
    </citation>
    <scope>NUCLEOTIDE SEQUENCE [LARGE SCALE GENOMIC DNA]</scope>
    <source>
        <strain evidence="7 8">DFW100M-13</strain>
    </source>
</reference>
<evidence type="ECO:0000256" key="1">
    <source>
        <dbReference type="ARBA" id="ARBA00022741"/>
    </source>
</evidence>
<keyword evidence="7" id="KW-0132">Cell division</keyword>
<evidence type="ECO:0000259" key="6">
    <source>
        <dbReference type="PROSITE" id="PS50901"/>
    </source>
</evidence>
<dbReference type="SUPFAM" id="SSF52540">
    <property type="entry name" value="P-loop containing nucleoside triphosphate hydrolases"/>
    <property type="match status" value="1"/>
</dbReference>
<dbReference type="PANTHER" id="PTHR22683:SF1">
    <property type="entry name" value="TYPE VII SECRETION SYSTEM PROTEIN ESSC"/>
    <property type="match status" value="1"/>
</dbReference>
<keyword evidence="1 3" id="KW-0547">Nucleotide-binding</keyword>
<keyword evidence="7" id="KW-0131">Cell cycle</keyword>
<dbReference type="GO" id="GO:0003677">
    <property type="term" value="F:DNA binding"/>
    <property type="evidence" value="ECO:0007669"/>
    <property type="project" value="InterPro"/>
</dbReference>
<keyword evidence="8" id="KW-1185">Reference proteome</keyword>
<dbReference type="CDD" id="cd01127">
    <property type="entry name" value="TrwB_TraG_TraD_VirD4"/>
    <property type="match status" value="1"/>
</dbReference>
<dbReference type="GO" id="GO:0016832">
    <property type="term" value="F:aldehyde-lyase activity"/>
    <property type="evidence" value="ECO:0007669"/>
    <property type="project" value="InterPro"/>
</dbReference>
<name>A0A4P6ECF8_9MICO</name>
<proteinExistence type="predicted"/>
<evidence type="ECO:0000313" key="8">
    <source>
        <dbReference type="Proteomes" id="UP000293995"/>
    </source>
</evidence>
<dbReference type="InterPro" id="IPR019789">
    <property type="entry name" value="Xul5P/Fru6P_PKetolase_ThDP_BS"/>
</dbReference>
<keyword evidence="5" id="KW-0812">Transmembrane</keyword>
<dbReference type="PANTHER" id="PTHR22683">
    <property type="entry name" value="SPORULATION PROTEIN RELATED"/>
    <property type="match status" value="1"/>
</dbReference>
<dbReference type="Pfam" id="PF01580">
    <property type="entry name" value="FtsK_SpoIIIE"/>
    <property type="match status" value="2"/>
</dbReference>
<dbReference type="InterPro" id="IPR027417">
    <property type="entry name" value="P-loop_NTPase"/>
</dbReference>
<feature type="domain" description="FtsK" evidence="6">
    <location>
        <begin position="346"/>
        <end position="527"/>
    </location>
</feature>
<keyword evidence="5" id="KW-0472">Membrane</keyword>
<dbReference type="GO" id="GO:0005975">
    <property type="term" value="P:carbohydrate metabolic process"/>
    <property type="evidence" value="ECO:0007669"/>
    <property type="project" value="InterPro"/>
</dbReference>
<evidence type="ECO:0000256" key="5">
    <source>
        <dbReference type="SAM" id="Phobius"/>
    </source>
</evidence>
<dbReference type="OrthoDB" id="9807790at2"/>
<evidence type="ECO:0000313" key="7">
    <source>
        <dbReference type="EMBL" id="QAY58689.1"/>
    </source>
</evidence>
<dbReference type="PROSITE" id="PS60003">
    <property type="entry name" value="PHOSPHOKETOLASE_2"/>
    <property type="match status" value="1"/>
</dbReference>
<dbReference type="KEGG" id="mprt:ET475_00830"/>
<dbReference type="InterPro" id="IPR002543">
    <property type="entry name" value="FtsK_dom"/>
</dbReference>
<dbReference type="RefSeq" id="WP_129385132.1">
    <property type="nucleotide sequence ID" value="NZ_CP035494.1"/>
</dbReference>
<sequence length="969" mass="101709">MTDVLDVADVLRLPDAPPPVRRSAIPLVASLVPVLAAVGLWLVTGTVTMLWFAALGPLIALASVADGARAARRQRRLAARDAERSRRRVRSAVAVRHDAERERLWAQTPDMRGLVVPDDDIDPVWRGQGSRDERLVVGRGRRASTVRVEGGRADAASAAVRDEASTLDDAPITVPLRGGVAVVGPEPLARAVVRALVLQACLALPPDRLRLGADPVAVDDPDGAWLRALPHVGTDAATTLVLDAREAGDAAIVRVSAGADVPPRCAAVLTLTGVDRARLAHDGTVTEVQIEGVSREQAVALAERLRERARASFGAAGPGEVVALADIVDRSPAGAGLDVVVGTARGGAFRLDLAADGPHALVAGITGSGKSELLTTWITALCTRFAPDRVVFLLADFKGGTAFDALAALPHVTGVITDLDAGGAARALASLRAELRRREAEIVRAGARDITGTQLPRLVIVVDEFAALAAAHPDLVDLFTDIAARGRALGMHLILGTQRAAGVFRESLLANCPLRISLRVADAADSRALIGGDEAAALSGAPDQRGIALIRRAVDVAARPVRIALASSQLVDEAARAAVGAPPRRPWLPALPERLALADVGRRGDGRPDADVAHRTENALHADNGHRAENALRADGRRRADAGRRAENALRAENDLRADDVVLGIADEPEHQRQPPVMLTGRGLGVIGRAGSGRTSVLATIAAQDPTAQWIGSDPEAAWDRALALESGGTAATVLLDDVDALLARYPIDYAQAFADRLERIIHTGQGRVILSLQRMAGPAGRLVELLPQRALLATTTRTDFAAAGGVPHDWHESLPPGRGILDGRLVQFALPPTIPSISVTGPRPWRPCVPLTAAIAPAGAVQRHVAAVAAAAGSRVLTIDKAGTAADTPDDVPVVVVGDGEQWQRAWRLLQTIRADGEIVVDAASAADYRLLTGDRALPPYCVPGRDRAWLLRADGSVQRVVLTADHL</sequence>
<feature type="transmembrane region" description="Helical" evidence="5">
    <location>
        <begin position="24"/>
        <end position="43"/>
    </location>
</feature>
<gene>
    <name evidence="7" type="ORF">ET475_00830</name>
</gene>
<evidence type="ECO:0000256" key="3">
    <source>
        <dbReference type="PROSITE-ProRule" id="PRU00289"/>
    </source>
</evidence>
<dbReference type="Gene3D" id="3.40.50.300">
    <property type="entry name" value="P-loop containing nucleotide triphosphate hydrolases"/>
    <property type="match status" value="2"/>
</dbReference>
<dbReference type="InterPro" id="IPR003593">
    <property type="entry name" value="AAA+_ATPase"/>
</dbReference>
<dbReference type="AlphaFoldDB" id="A0A4P6ECF8"/>